<protein>
    <submittedName>
        <fullName evidence="1">Uncharacterized protein</fullName>
    </submittedName>
</protein>
<evidence type="ECO:0000313" key="1">
    <source>
        <dbReference type="EMBL" id="JAD54958.1"/>
    </source>
</evidence>
<dbReference type="AlphaFoldDB" id="A0A0A9AYI9"/>
<proteinExistence type="predicted"/>
<reference evidence="1" key="1">
    <citation type="submission" date="2014-09" db="EMBL/GenBank/DDBJ databases">
        <authorList>
            <person name="Magalhaes I.L.F."/>
            <person name="Oliveira U."/>
            <person name="Santos F.R."/>
            <person name="Vidigal T.H.D.A."/>
            <person name="Brescovit A.D."/>
            <person name="Santos A.J."/>
        </authorList>
    </citation>
    <scope>NUCLEOTIDE SEQUENCE</scope>
    <source>
        <tissue evidence="1">Shoot tissue taken approximately 20 cm above the soil surface</tissue>
    </source>
</reference>
<name>A0A0A9AYI9_ARUDO</name>
<reference evidence="1" key="2">
    <citation type="journal article" date="2015" name="Data Brief">
        <title>Shoot transcriptome of the giant reed, Arundo donax.</title>
        <authorList>
            <person name="Barrero R.A."/>
            <person name="Guerrero F.D."/>
            <person name="Moolhuijzen P."/>
            <person name="Goolsby J.A."/>
            <person name="Tidwell J."/>
            <person name="Bellgard S.E."/>
            <person name="Bellgard M.I."/>
        </authorList>
    </citation>
    <scope>NUCLEOTIDE SEQUENCE</scope>
    <source>
        <tissue evidence="1">Shoot tissue taken approximately 20 cm above the soil surface</tissue>
    </source>
</reference>
<sequence>MVAIVVEQHPNGKLGHQEQWLASVCKTGALVGWSGVRLVANSPLCEAK</sequence>
<accession>A0A0A9AYI9</accession>
<organism evidence="1">
    <name type="scientific">Arundo donax</name>
    <name type="common">Giant reed</name>
    <name type="synonym">Donax arundinaceus</name>
    <dbReference type="NCBI Taxonomy" id="35708"/>
    <lineage>
        <taxon>Eukaryota</taxon>
        <taxon>Viridiplantae</taxon>
        <taxon>Streptophyta</taxon>
        <taxon>Embryophyta</taxon>
        <taxon>Tracheophyta</taxon>
        <taxon>Spermatophyta</taxon>
        <taxon>Magnoliopsida</taxon>
        <taxon>Liliopsida</taxon>
        <taxon>Poales</taxon>
        <taxon>Poaceae</taxon>
        <taxon>PACMAD clade</taxon>
        <taxon>Arundinoideae</taxon>
        <taxon>Arundineae</taxon>
        <taxon>Arundo</taxon>
    </lineage>
</organism>
<dbReference type="EMBL" id="GBRH01242937">
    <property type="protein sequence ID" value="JAD54958.1"/>
    <property type="molecule type" value="Transcribed_RNA"/>
</dbReference>